<evidence type="ECO:0000313" key="2">
    <source>
        <dbReference type="EMBL" id="EXJ81220.1"/>
    </source>
</evidence>
<evidence type="ECO:0000313" key="3">
    <source>
        <dbReference type="Proteomes" id="UP000019478"/>
    </source>
</evidence>
<organism evidence="2 3">
    <name type="scientific">Capronia epimyces CBS 606.96</name>
    <dbReference type="NCBI Taxonomy" id="1182542"/>
    <lineage>
        <taxon>Eukaryota</taxon>
        <taxon>Fungi</taxon>
        <taxon>Dikarya</taxon>
        <taxon>Ascomycota</taxon>
        <taxon>Pezizomycotina</taxon>
        <taxon>Eurotiomycetes</taxon>
        <taxon>Chaetothyriomycetidae</taxon>
        <taxon>Chaetothyriales</taxon>
        <taxon>Herpotrichiellaceae</taxon>
        <taxon>Capronia</taxon>
    </lineage>
</organism>
<evidence type="ECO:0000256" key="1">
    <source>
        <dbReference type="SAM" id="MobiDB-lite"/>
    </source>
</evidence>
<protein>
    <submittedName>
        <fullName evidence="2">Uncharacterized protein</fullName>
    </submittedName>
</protein>
<feature type="compositionally biased region" description="Polar residues" evidence="1">
    <location>
        <begin position="65"/>
        <end position="76"/>
    </location>
</feature>
<name>W9XV34_9EURO</name>
<sequence>MAPRKGSTSGQKKPLESEPPICIPMMRPTLTQAEPPMRNASLSRPHRQVSSNNRVTQARRHEPTTGASALDTNKVSSSFPETLQTDDEAFAFMEQALNINSGSNSAASSGRQRSYARSSIISPTPQGGQRFFPRSPGIARHRSLLRTSTRPSASNGPSDLDIERQIATLQPADIPVKINIKVSFKSLRTKVNIAAPFLCHANHLADLNAFCNYVRARHANALPEELFTTNEPKHWILRCTAENGADGVEASSPFHREYACDPNKPIWGLTAHYGQLMAFCSVQGRAVATRLVHEARSRLALAKSERKSSEWTAEGRKREPLNVRVPREAPVYAIIDIFF</sequence>
<feature type="region of interest" description="Disordered" evidence="1">
    <location>
        <begin position="101"/>
        <end position="135"/>
    </location>
</feature>
<gene>
    <name evidence="2" type="ORF">A1O3_07510</name>
</gene>
<reference evidence="2 3" key="1">
    <citation type="submission" date="2013-03" db="EMBL/GenBank/DDBJ databases">
        <title>The Genome Sequence of Capronia epimyces CBS 606.96.</title>
        <authorList>
            <consortium name="The Broad Institute Genomics Platform"/>
            <person name="Cuomo C."/>
            <person name="de Hoog S."/>
            <person name="Gorbushina A."/>
            <person name="Walker B."/>
            <person name="Young S.K."/>
            <person name="Zeng Q."/>
            <person name="Gargeya S."/>
            <person name="Fitzgerald M."/>
            <person name="Haas B."/>
            <person name="Abouelleil A."/>
            <person name="Allen A.W."/>
            <person name="Alvarado L."/>
            <person name="Arachchi H.M."/>
            <person name="Berlin A.M."/>
            <person name="Chapman S.B."/>
            <person name="Gainer-Dewar J."/>
            <person name="Goldberg J."/>
            <person name="Griggs A."/>
            <person name="Gujja S."/>
            <person name="Hansen M."/>
            <person name="Howarth C."/>
            <person name="Imamovic A."/>
            <person name="Ireland A."/>
            <person name="Larimer J."/>
            <person name="McCowan C."/>
            <person name="Murphy C."/>
            <person name="Pearson M."/>
            <person name="Poon T.W."/>
            <person name="Priest M."/>
            <person name="Roberts A."/>
            <person name="Saif S."/>
            <person name="Shea T."/>
            <person name="Sisk P."/>
            <person name="Sykes S."/>
            <person name="Wortman J."/>
            <person name="Nusbaum C."/>
            <person name="Birren B."/>
        </authorList>
    </citation>
    <scope>NUCLEOTIDE SEQUENCE [LARGE SCALE GENOMIC DNA]</scope>
    <source>
        <strain evidence="2 3">CBS 606.96</strain>
    </source>
</reference>
<feature type="compositionally biased region" description="Low complexity" evidence="1">
    <location>
        <begin position="101"/>
        <end position="110"/>
    </location>
</feature>
<feature type="compositionally biased region" description="Polar residues" evidence="1">
    <location>
        <begin position="1"/>
        <end position="11"/>
    </location>
</feature>
<proteinExistence type="predicted"/>
<comment type="caution">
    <text evidence="2">The sequence shown here is derived from an EMBL/GenBank/DDBJ whole genome shotgun (WGS) entry which is preliminary data.</text>
</comment>
<dbReference type="RefSeq" id="XP_007735808.1">
    <property type="nucleotide sequence ID" value="XM_007737618.1"/>
</dbReference>
<keyword evidence="3" id="KW-1185">Reference proteome</keyword>
<dbReference type="EMBL" id="AMGY01000006">
    <property type="protein sequence ID" value="EXJ81220.1"/>
    <property type="molecule type" value="Genomic_DNA"/>
</dbReference>
<feature type="compositionally biased region" description="Polar residues" evidence="1">
    <location>
        <begin position="111"/>
        <end position="127"/>
    </location>
</feature>
<dbReference type="AlphaFoldDB" id="W9XV34"/>
<dbReference type="Proteomes" id="UP000019478">
    <property type="component" value="Unassembled WGS sequence"/>
</dbReference>
<feature type="region of interest" description="Disordered" evidence="1">
    <location>
        <begin position="1"/>
        <end position="76"/>
    </location>
</feature>
<dbReference type="OrthoDB" id="10453845at2759"/>
<accession>W9XV34</accession>
<dbReference type="GeneID" id="19171608"/>
<dbReference type="HOGENOM" id="CLU_818888_0_0_1"/>